<feature type="transmembrane region" description="Helical" evidence="1">
    <location>
        <begin position="367"/>
        <end position="384"/>
    </location>
</feature>
<gene>
    <name evidence="2" type="ORF">G3569_04955</name>
</gene>
<dbReference type="SUPFAM" id="SSF82866">
    <property type="entry name" value="Multidrug efflux transporter AcrB transmembrane domain"/>
    <property type="match status" value="2"/>
</dbReference>
<keyword evidence="3" id="KW-1185">Reference proteome</keyword>
<feature type="transmembrane region" description="Helical" evidence="1">
    <location>
        <begin position="391"/>
        <end position="410"/>
    </location>
</feature>
<dbReference type="InterPro" id="IPR027463">
    <property type="entry name" value="AcrB_DN_DC_subdom"/>
</dbReference>
<feature type="transmembrane region" description="Helical" evidence="1">
    <location>
        <begin position="648"/>
        <end position="667"/>
    </location>
</feature>
<dbReference type="InterPro" id="IPR001036">
    <property type="entry name" value="Acrflvin-R"/>
</dbReference>
<dbReference type="GO" id="GO:0005886">
    <property type="term" value="C:plasma membrane"/>
    <property type="evidence" value="ECO:0007669"/>
    <property type="project" value="TreeGrafter"/>
</dbReference>
<dbReference type="Gene3D" id="3.30.70.1430">
    <property type="entry name" value="Multidrug efflux transporter AcrB pore domain"/>
    <property type="match status" value="2"/>
</dbReference>
<dbReference type="SUPFAM" id="SSF82693">
    <property type="entry name" value="Multidrug efflux transporter AcrB pore domain, PN1, PN2, PC1 and PC2 subdomains"/>
    <property type="match status" value="2"/>
</dbReference>
<feature type="transmembrane region" description="Helical" evidence="1">
    <location>
        <begin position="1186"/>
        <end position="1207"/>
    </location>
</feature>
<feature type="transmembrane region" description="Helical" evidence="1">
    <location>
        <begin position="1219"/>
        <end position="1244"/>
    </location>
</feature>
<dbReference type="PANTHER" id="PTHR32063">
    <property type="match status" value="1"/>
</dbReference>
<dbReference type="Gene3D" id="3.30.2090.10">
    <property type="entry name" value="Multidrug efflux transporter AcrB TolC docking domain, DN and DC subdomains"/>
    <property type="match status" value="2"/>
</dbReference>
<evidence type="ECO:0000313" key="3">
    <source>
        <dbReference type="Proteomes" id="UP000479132"/>
    </source>
</evidence>
<feature type="transmembrane region" description="Helical" evidence="1">
    <location>
        <begin position="1089"/>
        <end position="1109"/>
    </location>
</feature>
<dbReference type="EMBL" id="JAALLS010000004">
    <property type="protein sequence ID" value="NGP87694.1"/>
    <property type="molecule type" value="Genomic_DNA"/>
</dbReference>
<dbReference type="RefSeq" id="WP_165266678.1">
    <property type="nucleotide sequence ID" value="NZ_JAALLS010000004.1"/>
</dbReference>
<feature type="transmembrane region" description="Helical" evidence="1">
    <location>
        <begin position="1137"/>
        <end position="1165"/>
    </location>
</feature>
<accession>A0A6M1T9N4</accession>
<dbReference type="PRINTS" id="PR00702">
    <property type="entry name" value="ACRIFLAVINRP"/>
</dbReference>
<dbReference type="SUPFAM" id="SSF82714">
    <property type="entry name" value="Multidrug efflux transporter AcrB TolC docking domain, DN and DC subdomains"/>
    <property type="match status" value="2"/>
</dbReference>
<dbReference type="PANTHER" id="PTHR32063:SF19">
    <property type="entry name" value="CATION EFFLUX SYSTEM PROTEIN CUSA"/>
    <property type="match status" value="1"/>
</dbReference>
<feature type="transmembrane region" description="Helical" evidence="1">
    <location>
        <begin position="502"/>
        <end position="522"/>
    </location>
</feature>
<dbReference type="Gene3D" id="3.30.70.1320">
    <property type="entry name" value="Multidrug efflux transporter AcrB pore domain like"/>
    <property type="match status" value="1"/>
</dbReference>
<dbReference type="AlphaFoldDB" id="A0A6M1T9N4"/>
<evidence type="ECO:0000313" key="2">
    <source>
        <dbReference type="EMBL" id="NGP87694.1"/>
    </source>
</evidence>
<dbReference type="Gene3D" id="1.20.1640.10">
    <property type="entry name" value="Multidrug efflux transporter AcrB transmembrane domain"/>
    <property type="match status" value="3"/>
</dbReference>
<keyword evidence="1" id="KW-1133">Transmembrane helix</keyword>
<dbReference type="Gene3D" id="3.30.70.1440">
    <property type="entry name" value="Multidrug efflux transporter AcrB pore domain"/>
    <property type="match status" value="1"/>
</dbReference>
<feature type="transmembrane region" description="Helical" evidence="1">
    <location>
        <begin position="534"/>
        <end position="550"/>
    </location>
</feature>
<keyword evidence="1" id="KW-0472">Membrane</keyword>
<dbReference type="Proteomes" id="UP000479132">
    <property type="component" value="Unassembled WGS sequence"/>
</dbReference>
<dbReference type="GO" id="GO:0042910">
    <property type="term" value="F:xenobiotic transmembrane transporter activity"/>
    <property type="evidence" value="ECO:0007669"/>
    <property type="project" value="TreeGrafter"/>
</dbReference>
<feature type="transmembrane region" description="Helical" evidence="1">
    <location>
        <begin position="416"/>
        <end position="436"/>
    </location>
</feature>
<comment type="caution">
    <text evidence="2">The sequence shown here is derived from an EMBL/GenBank/DDBJ whole genome shotgun (WGS) entry which is preliminary data.</text>
</comment>
<reference evidence="2 3" key="1">
    <citation type="submission" date="2020-02" db="EMBL/GenBank/DDBJ databases">
        <title>Aliifodinibius halophilus 2W32, complete genome.</title>
        <authorList>
            <person name="Li Y."/>
            <person name="Wu S."/>
        </authorList>
    </citation>
    <scope>NUCLEOTIDE SEQUENCE [LARGE SCALE GENOMIC DNA]</scope>
    <source>
        <strain evidence="2 3">2W32</strain>
    </source>
</reference>
<feature type="transmembrane region" description="Helical" evidence="1">
    <location>
        <begin position="1063"/>
        <end position="1082"/>
    </location>
</feature>
<keyword evidence="1" id="KW-0812">Transmembrane</keyword>
<evidence type="ECO:0000256" key="1">
    <source>
        <dbReference type="SAM" id="Phobius"/>
    </source>
</evidence>
<sequence>MLDKTIRFFLENKLISVLLLLLFVGWGISVAPFNWQLDDIIPRDPVPVDAIPDLGENQQIVHTEWPGRSPQDIEDQITYPLTTELLGLPGVKSIRSSSMIGLSTIYVIFEEDIEFYWSRSRILEKLNSLSSGTLPENAQPSLGPDATGLGQIFWYTLEGRDNNGDPAGGWDPQELRTIQDYTVDYALSSAQGVAEVAPIGGYVKEFQVDVDPEAMQVYDITMQQIFEAVRGSNVDVGARTIEMNNVEYLVRGLGYIKSLEDLEKAVVVSRNNTPIRIQDIAHVTHGPAMRRGALDKSGAEAVGGVVVARQGENPLQVIQNVKKQISEISAGLPSKTLDDGTESKVTIVPFYDRTELIMQTLGTLEEALFLQILVTIIVVIVMVMNLRSSVLISGLLPIAVLMTFISMKYGGVDANIVALTGIAIAIGTMVDMAVILTENMIRHINEAGDEEPLLEVIFRATSEVASAVVTAVSTTVISFLPVFTMVAAEGKLFIPLAYTKTFALIASIIISLIIIPPFAHWFFSVRIKKRALKITWNGFIVALGLVSLFFSVLPWAGWLLLLFGVNTLTSLYLETYDERQANRANNLVAAIVVTWLLAKAWLPLGPEVSLFTNFIFVGGIAAVLIGIFFIFIHYFRPILRWALYYRKTFLSIPLVLIIFGVTIWLGYGTMFGWVQKGFNSAGLPVQETAAWTSMEEAFPGLGEEFMPPLDEGAFLLMPTTMPHVGVEEAKDYMQKIDMAISSIPEVDIVVGKLGRAETALDPAPVSMYENIIQYKSEYKRDENGRRIRFAVNDKGEYLRNESGELIPDPDGKYFRQWRDHIQSPDDIWNEIVDASRVPGLTSAPKLQPIETRQIMLQSGMRAPMGIKVKGPDLETIEAFGLELEEILRGVPEIQSQAVFADRIVGKPYLEIDWDRESLARYGLKIADVQQYLEVAMGGMALTQTVEGRERYPVRVRYAREYRDSPHEIERMFISTSSGTNIPLGMLAEIKYRQGPQVIKSEDTFLTGYVTFDRRDGFSEVEVVEAARQVINEKIETGELSVPPGLSYEFAGNYENQIRAEKRLSVVMPITLLIIFLILYFQFRSISTTAMIFSSIFVAWAGGFIMLWLYGQPWFMNFELFGTNMRDLFQMGVVNLSVAVWVGFIALFGIAADGAVVIATYIHQLVDRHKPENIKELHEIVIKAGNLRIRPTLMTTATTTLALLPILTSSGRGSDIMIPMAIPTFGGMMVAIVTLFVVPVLYAVWQESKWKMQEKIKQLPLTGSNGNTNESN</sequence>
<organism evidence="2 3">
    <name type="scientific">Fodinibius halophilus</name>
    <dbReference type="NCBI Taxonomy" id="1736908"/>
    <lineage>
        <taxon>Bacteria</taxon>
        <taxon>Pseudomonadati</taxon>
        <taxon>Balneolota</taxon>
        <taxon>Balneolia</taxon>
        <taxon>Balneolales</taxon>
        <taxon>Balneolaceae</taxon>
        <taxon>Fodinibius</taxon>
    </lineage>
</organism>
<protein>
    <submittedName>
        <fullName evidence="2">Efflux RND transporter permease subunit</fullName>
    </submittedName>
</protein>
<proteinExistence type="predicted"/>
<name>A0A6M1T9N4_9BACT</name>
<feature type="transmembrane region" description="Helical" evidence="1">
    <location>
        <begin position="456"/>
        <end position="482"/>
    </location>
</feature>
<dbReference type="Pfam" id="PF00873">
    <property type="entry name" value="ACR_tran"/>
    <property type="match status" value="3"/>
</dbReference>
<feature type="transmembrane region" description="Helical" evidence="1">
    <location>
        <begin position="614"/>
        <end position="636"/>
    </location>
</feature>